<feature type="transmembrane region" description="Helical" evidence="9">
    <location>
        <begin position="107"/>
        <end position="131"/>
    </location>
</feature>
<dbReference type="GO" id="GO:0005283">
    <property type="term" value="F:amino acid:sodium symporter activity"/>
    <property type="evidence" value="ECO:0007669"/>
    <property type="project" value="InterPro"/>
</dbReference>
<dbReference type="Gene3D" id="1.20.1740.10">
    <property type="entry name" value="Amino acid/polyamine transporter I"/>
    <property type="match status" value="1"/>
</dbReference>
<keyword evidence="4 9" id="KW-1003">Cell membrane</keyword>
<dbReference type="STRING" id="1122204.SAMN05421781_1702"/>
<keyword evidence="7 9" id="KW-1133">Transmembrane helix</keyword>
<accession>A0A1H2UFV4</accession>
<dbReference type="GO" id="GO:0005886">
    <property type="term" value="C:plasma membrane"/>
    <property type="evidence" value="ECO:0007669"/>
    <property type="project" value="UniProtKB-SubCell"/>
</dbReference>
<feature type="transmembrane region" description="Helical" evidence="9">
    <location>
        <begin position="152"/>
        <end position="172"/>
    </location>
</feature>
<keyword evidence="8 9" id="KW-0472">Membrane</keyword>
<dbReference type="PROSITE" id="PS00873">
    <property type="entry name" value="NA_ALANINE_SYMP"/>
    <property type="match status" value="1"/>
</dbReference>
<dbReference type="AlphaFoldDB" id="A0A1H2UFV4"/>
<keyword evidence="6 9" id="KW-0769">Symport</keyword>
<protein>
    <submittedName>
        <fullName evidence="10">Alanine or glycine:cation symporter, AGCS family</fullName>
    </submittedName>
</protein>
<evidence type="ECO:0000256" key="2">
    <source>
        <dbReference type="ARBA" id="ARBA00009261"/>
    </source>
</evidence>
<proteinExistence type="inferred from homology"/>
<feature type="transmembrane region" description="Helical" evidence="9">
    <location>
        <begin position="248"/>
        <end position="272"/>
    </location>
</feature>
<evidence type="ECO:0000256" key="3">
    <source>
        <dbReference type="ARBA" id="ARBA00022448"/>
    </source>
</evidence>
<evidence type="ECO:0000256" key="8">
    <source>
        <dbReference type="ARBA" id="ARBA00023136"/>
    </source>
</evidence>
<dbReference type="EMBL" id="FNNC01000003">
    <property type="protein sequence ID" value="SDW54965.1"/>
    <property type="molecule type" value="Genomic_DNA"/>
</dbReference>
<feature type="transmembrane region" description="Helical" evidence="9">
    <location>
        <begin position="220"/>
        <end position="242"/>
    </location>
</feature>
<evidence type="ECO:0000256" key="1">
    <source>
        <dbReference type="ARBA" id="ARBA00004651"/>
    </source>
</evidence>
<dbReference type="RefSeq" id="WP_091613733.1">
    <property type="nucleotide sequence ID" value="NZ_FNNC01000003.1"/>
</dbReference>
<reference evidence="10 11" key="1">
    <citation type="submission" date="2016-10" db="EMBL/GenBank/DDBJ databases">
        <authorList>
            <person name="de Groot N.N."/>
        </authorList>
    </citation>
    <scope>NUCLEOTIDE SEQUENCE [LARGE SCALE GENOMIC DNA]</scope>
    <source>
        <strain evidence="10 11">DSM 23126</strain>
    </source>
</reference>
<dbReference type="Pfam" id="PF01235">
    <property type="entry name" value="Na_Ala_symp"/>
    <property type="match status" value="1"/>
</dbReference>
<keyword evidence="11" id="KW-1185">Reference proteome</keyword>
<dbReference type="PANTHER" id="PTHR30330:SF1">
    <property type="entry name" value="AMINO-ACID CARRIER PROTEIN ALST"/>
    <property type="match status" value="1"/>
</dbReference>
<gene>
    <name evidence="10" type="ORF">SAMN05421781_1702</name>
</gene>
<sequence length="479" mass="51804">MGNWLTADTWFYNLVGSLSDVIWSYLLIALLLILGIYFTIRTGFVQFRMLKEMFVLLFKEGTDRSGFKDRKGTSAFQAFAISTAARVGTGNLAGVALAISAGGPGAIFWMWVIALIGAATGFVESTLAQMYKVKDKDGFRGGPAYYMEQALNARWLGIIFAVLITLCFGFIFNGVQTNTIAQAFNGAYNIPTVYVGLAIMLLIGVIIYGGIRRIAVVAEIIVPIFASLYVIVAVIIMIINIADVPQVFGLIFSQAFGIREVAGGTAGGALMLGIQRGLFSNEAGMGSAPNAAATAYVSHPVKQGLVQSLGVLTDTLIICSATAFIILLSGTYADAGANIEGIQLTQQALAFHLGGWAQTFVSLAIFFFAFSSLLGNYYYGEVNVEFISPKRIYVQIFRVCFLLFVLLGAASGLELVWAMADLFMGLMAVVNLIAIALLGHIVAAALKNYMDQRRQGLDPVFYNDSIPWLKNLKAWGKKR</sequence>
<feature type="transmembrane region" description="Helical" evidence="9">
    <location>
        <begin position="311"/>
        <end position="333"/>
    </location>
</feature>
<evidence type="ECO:0000256" key="9">
    <source>
        <dbReference type="RuleBase" id="RU363064"/>
    </source>
</evidence>
<evidence type="ECO:0000256" key="5">
    <source>
        <dbReference type="ARBA" id="ARBA00022692"/>
    </source>
</evidence>
<dbReference type="PANTHER" id="PTHR30330">
    <property type="entry name" value="AGSS FAMILY TRANSPORTER, SODIUM-ALANINE"/>
    <property type="match status" value="1"/>
</dbReference>
<feature type="transmembrane region" description="Helical" evidence="9">
    <location>
        <begin position="353"/>
        <end position="375"/>
    </location>
</feature>
<organism evidence="10 11">
    <name type="scientific">Marinococcus luteus</name>
    <dbReference type="NCBI Taxonomy" id="1122204"/>
    <lineage>
        <taxon>Bacteria</taxon>
        <taxon>Bacillati</taxon>
        <taxon>Bacillota</taxon>
        <taxon>Bacilli</taxon>
        <taxon>Bacillales</taxon>
        <taxon>Bacillaceae</taxon>
        <taxon>Marinococcus</taxon>
    </lineage>
</organism>
<dbReference type="PRINTS" id="PR00175">
    <property type="entry name" value="NAALASMPORT"/>
</dbReference>
<comment type="subcellular location">
    <subcellularLocation>
        <location evidence="1 9">Cell membrane</location>
        <topology evidence="1 9">Multi-pass membrane protein</topology>
    </subcellularLocation>
</comment>
<dbReference type="OrthoDB" id="9804874at2"/>
<dbReference type="FunFam" id="1.20.1740.10:FF:000004">
    <property type="entry name" value="Sodium:alanine symporter family protein"/>
    <property type="match status" value="1"/>
</dbReference>
<comment type="similarity">
    <text evidence="2 9">Belongs to the alanine or glycine:cation symporter (AGCS) (TC 2.A.25) family.</text>
</comment>
<feature type="transmembrane region" description="Helical" evidence="9">
    <location>
        <begin position="396"/>
        <end position="417"/>
    </location>
</feature>
<feature type="transmembrane region" description="Helical" evidence="9">
    <location>
        <begin position="192"/>
        <end position="211"/>
    </location>
</feature>
<evidence type="ECO:0000256" key="4">
    <source>
        <dbReference type="ARBA" id="ARBA00022475"/>
    </source>
</evidence>
<name>A0A1H2UFV4_9BACI</name>
<evidence type="ECO:0000313" key="10">
    <source>
        <dbReference type="EMBL" id="SDW54965.1"/>
    </source>
</evidence>
<keyword evidence="3 9" id="KW-0813">Transport</keyword>
<feature type="transmembrane region" description="Helical" evidence="9">
    <location>
        <begin position="22"/>
        <end position="40"/>
    </location>
</feature>
<evidence type="ECO:0000256" key="7">
    <source>
        <dbReference type="ARBA" id="ARBA00022989"/>
    </source>
</evidence>
<dbReference type="NCBIfam" id="TIGR00835">
    <property type="entry name" value="agcS"/>
    <property type="match status" value="1"/>
</dbReference>
<dbReference type="Proteomes" id="UP000199488">
    <property type="component" value="Unassembled WGS sequence"/>
</dbReference>
<feature type="transmembrane region" description="Helical" evidence="9">
    <location>
        <begin position="78"/>
        <end position="101"/>
    </location>
</feature>
<evidence type="ECO:0000313" key="11">
    <source>
        <dbReference type="Proteomes" id="UP000199488"/>
    </source>
</evidence>
<keyword evidence="5 9" id="KW-0812">Transmembrane</keyword>
<feature type="transmembrane region" description="Helical" evidence="9">
    <location>
        <begin position="423"/>
        <end position="446"/>
    </location>
</feature>
<dbReference type="InterPro" id="IPR001463">
    <property type="entry name" value="Na/Ala_symport"/>
</dbReference>
<evidence type="ECO:0000256" key="6">
    <source>
        <dbReference type="ARBA" id="ARBA00022847"/>
    </source>
</evidence>